<dbReference type="InterPro" id="IPR029066">
    <property type="entry name" value="PLP-binding_barrel"/>
</dbReference>
<dbReference type="Gene3D" id="3.20.20.10">
    <property type="entry name" value="Alanine racemase"/>
    <property type="match status" value="1"/>
</dbReference>
<comment type="catalytic activity">
    <reaction evidence="7">
        <text>L-ornithine + H(+) = putrescine + CO2</text>
        <dbReference type="Rhea" id="RHEA:22964"/>
        <dbReference type="ChEBI" id="CHEBI:15378"/>
        <dbReference type="ChEBI" id="CHEBI:16526"/>
        <dbReference type="ChEBI" id="CHEBI:46911"/>
        <dbReference type="ChEBI" id="CHEBI:326268"/>
        <dbReference type="EC" id="4.1.1.17"/>
    </reaction>
</comment>
<evidence type="ECO:0000313" key="11">
    <source>
        <dbReference type="Proteomes" id="UP001597295"/>
    </source>
</evidence>
<evidence type="ECO:0000256" key="6">
    <source>
        <dbReference type="ARBA" id="ARBA00034138"/>
    </source>
</evidence>
<dbReference type="Gene3D" id="2.40.37.10">
    <property type="entry name" value="Lyase, Ornithine Decarboxylase, Chain A, domain 1"/>
    <property type="match status" value="1"/>
</dbReference>
<gene>
    <name evidence="10" type="ORF">ACFSM5_05830</name>
</gene>
<keyword evidence="3" id="KW-0663">Pyridoxal phosphate</keyword>
<dbReference type="InterPro" id="IPR002433">
    <property type="entry name" value="Orn_de-COase"/>
</dbReference>
<sequence length="403" mass="44649">MSVEPLPQDPLEAVVPPEKSRRPVQPRYPDAVAMVRALKPGYPVYCMRPHVVKRVATSFLEEFDGRVLYAVKCNPHPLILRPLYEAGVRHFDTASLTEVAQVRELFRDAECYFMHPVKGRSAIRLADEVYQVEHFVVDTMDELHKVLEEAGGEGLAIIVRIATPSAGAAYELSTKFGARQAEAVELLQAIKAEGCQAGIAFHVGSQCPSPRAFKTALSIVGEILEAAKVDIHYLDVGGGFPAKYIGHDVPPLTDFFAEIDAGVKELKLRRDCVLMCEPGRALVADSMSLVTQVHQRRGDTIYINDGIYGSLSETVTARLRFPVRPIRLEGPEFAEDHMDFTVYGPTCDSTDVLPMPIRLPSDIKEGDWIEFGRVGAYSNALTTRFNGFFPDAYVTVEDEPLEI</sequence>
<dbReference type="RefSeq" id="WP_379875354.1">
    <property type="nucleotide sequence ID" value="NZ_JBHUIP010000004.1"/>
</dbReference>
<dbReference type="InterPro" id="IPR000183">
    <property type="entry name" value="Orn/DAP/Arg_de-COase"/>
</dbReference>
<name>A0ABW5DS71_9PROT</name>
<evidence type="ECO:0000256" key="1">
    <source>
        <dbReference type="ARBA" id="ARBA00001933"/>
    </source>
</evidence>
<dbReference type="PRINTS" id="PR01182">
    <property type="entry name" value="ORNDCRBXLASE"/>
</dbReference>
<evidence type="ECO:0000259" key="9">
    <source>
        <dbReference type="Pfam" id="PF02784"/>
    </source>
</evidence>
<comment type="pathway">
    <text evidence="5">Amine and polyamine biosynthesis; putrescine biosynthesis via L-ornithine pathway; putrescine from L-ornithine: step 1/1.</text>
</comment>
<dbReference type="SUPFAM" id="SSF51419">
    <property type="entry name" value="PLP-binding barrel"/>
    <property type="match status" value="1"/>
</dbReference>
<comment type="cofactor">
    <cofactor evidence="1">
        <name>pyridoxal 5'-phosphate</name>
        <dbReference type="ChEBI" id="CHEBI:597326"/>
    </cofactor>
</comment>
<keyword evidence="4" id="KW-0456">Lyase</keyword>
<evidence type="ECO:0000256" key="5">
    <source>
        <dbReference type="ARBA" id="ARBA00034115"/>
    </source>
</evidence>
<dbReference type="PANTHER" id="PTHR11482:SF6">
    <property type="entry name" value="ORNITHINE DECARBOXYLASE 1-RELATED"/>
    <property type="match status" value="1"/>
</dbReference>
<reference evidence="11" key="1">
    <citation type="journal article" date="2019" name="Int. J. Syst. Evol. Microbiol.">
        <title>The Global Catalogue of Microorganisms (GCM) 10K type strain sequencing project: providing services to taxonomists for standard genome sequencing and annotation.</title>
        <authorList>
            <consortium name="The Broad Institute Genomics Platform"/>
            <consortium name="The Broad Institute Genome Sequencing Center for Infectious Disease"/>
            <person name="Wu L."/>
            <person name="Ma J."/>
        </authorList>
    </citation>
    <scope>NUCLEOTIDE SEQUENCE [LARGE SCALE GENOMIC DNA]</scope>
    <source>
        <strain evidence="11">CGMCC 1.19062</strain>
    </source>
</reference>
<dbReference type="PROSITE" id="PS00879">
    <property type="entry name" value="ODR_DC_2_2"/>
    <property type="match status" value="1"/>
</dbReference>
<proteinExistence type="inferred from homology"/>
<dbReference type="PANTHER" id="PTHR11482">
    <property type="entry name" value="ARGININE/DIAMINOPIMELATE/ORNITHINE DECARBOXYLASE"/>
    <property type="match status" value="1"/>
</dbReference>
<evidence type="ECO:0000313" key="10">
    <source>
        <dbReference type="EMBL" id="MFD2262401.1"/>
    </source>
</evidence>
<dbReference type="InterPro" id="IPR022644">
    <property type="entry name" value="De-COase2_N"/>
</dbReference>
<dbReference type="InterPro" id="IPR022653">
    <property type="entry name" value="De-COase2_pyr-phos_BS"/>
</dbReference>
<dbReference type="EMBL" id="JBHUIP010000004">
    <property type="protein sequence ID" value="MFD2262401.1"/>
    <property type="molecule type" value="Genomic_DNA"/>
</dbReference>
<organism evidence="10 11">
    <name type="scientific">Lacibacterium aquatile</name>
    <dbReference type="NCBI Taxonomy" id="1168082"/>
    <lineage>
        <taxon>Bacteria</taxon>
        <taxon>Pseudomonadati</taxon>
        <taxon>Pseudomonadota</taxon>
        <taxon>Alphaproteobacteria</taxon>
        <taxon>Rhodospirillales</taxon>
        <taxon>Rhodospirillaceae</taxon>
    </lineage>
</organism>
<dbReference type="SUPFAM" id="SSF50621">
    <property type="entry name" value="Alanine racemase C-terminal domain-like"/>
    <property type="match status" value="1"/>
</dbReference>
<evidence type="ECO:0000256" key="4">
    <source>
        <dbReference type="ARBA" id="ARBA00023239"/>
    </source>
</evidence>
<evidence type="ECO:0000256" key="2">
    <source>
        <dbReference type="ARBA" id="ARBA00008872"/>
    </source>
</evidence>
<dbReference type="Proteomes" id="UP001597295">
    <property type="component" value="Unassembled WGS sequence"/>
</dbReference>
<evidence type="ECO:0000256" key="7">
    <source>
        <dbReference type="ARBA" id="ARBA00049127"/>
    </source>
</evidence>
<dbReference type="PRINTS" id="PR01179">
    <property type="entry name" value="ODADCRBXLASE"/>
</dbReference>
<dbReference type="PROSITE" id="PS00878">
    <property type="entry name" value="ODR_DC_2_1"/>
    <property type="match status" value="1"/>
</dbReference>
<evidence type="ECO:0000256" key="3">
    <source>
        <dbReference type="ARBA" id="ARBA00022898"/>
    </source>
</evidence>
<dbReference type="Pfam" id="PF02784">
    <property type="entry name" value="Orn_Arg_deC_N"/>
    <property type="match status" value="1"/>
</dbReference>
<dbReference type="InterPro" id="IPR009006">
    <property type="entry name" value="Ala_racemase/Decarboxylase_C"/>
</dbReference>
<feature type="region of interest" description="Disordered" evidence="8">
    <location>
        <begin position="1"/>
        <end position="24"/>
    </location>
</feature>
<dbReference type="InterPro" id="IPR022657">
    <property type="entry name" value="De-COase2_CS"/>
</dbReference>
<dbReference type="EC" id="4.1.1.17" evidence="6"/>
<evidence type="ECO:0000256" key="8">
    <source>
        <dbReference type="SAM" id="MobiDB-lite"/>
    </source>
</evidence>
<accession>A0ABW5DS71</accession>
<keyword evidence="11" id="KW-1185">Reference proteome</keyword>
<protein>
    <recommendedName>
        <fullName evidence="6">ornithine decarboxylase</fullName>
        <ecNumber evidence="6">4.1.1.17</ecNumber>
    </recommendedName>
</protein>
<comment type="similarity">
    <text evidence="2">Belongs to the Orn/Lys/Arg decarboxylase class-II family.</text>
</comment>
<feature type="domain" description="Orn/DAP/Arg decarboxylase 2 N-terminal" evidence="9">
    <location>
        <begin position="54"/>
        <end position="284"/>
    </location>
</feature>
<comment type="caution">
    <text evidence="10">The sequence shown here is derived from an EMBL/GenBank/DDBJ whole genome shotgun (WGS) entry which is preliminary data.</text>
</comment>
<dbReference type="CDD" id="cd00622">
    <property type="entry name" value="PLPDE_III_ODC"/>
    <property type="match status" value="1"/>
</dbReference>